<dbReference type="AlphaFoldDB" id="A0A4Q7VXF1"/>
<evidence type="ECO:0000313" key="2">
    <source>
        <dbReference type="EMBL" id="RZU01411.1"/>
    </source>
</evidence>
<sequence>MSTIASRPETLLPGGRVGPVSRPSLEDCRRNSPEFADLLADAAREYKVPSRALSVRTLLHLPRLTRSDGTVSRRSVETELHRHAVRLREDQRSVGELIPRNRFDLSDLRFVRLRNSVADPIFGRLHYLRNARAGSVNFALVEPLSRRPVTLCSVSPLEWMRVARQLQTQFDVPLGSAWDVSRVYSFDVAPANAISYLLGKLRSAIRQELPSVQVLTTAVDPNLGFTGSSYRSANWQQWMSITARPYLYVDGLYASPRQLRNRFGGANLAQLSADNRAHRFEQSRFRLLDSVIFCSRVRGETEQVAAGEYRLLRR</sequence>
<dbReference type="Proteomes" id="UP000292027">
    <property type="component" value="Unassembled WGS sequence"/>
</dbReference>
<comment type="caution">
    <text evidence="2">The sequence shown here is derived from an EMBL/GenBank/DDBJ whole genome shotgun (WGS) entry which is preliminary data.</text>
</comment>
<feature type="region of interest" description="Disordered" evidence="1">
    <location>
        <begin position="1"/>
        <end position="26"/>
    </location>
</feature>
<evidence type="ECO:0000256" key="1">
    <source>
        <dbReference type="SAM" id="MobiDB-lite"/>
    </source>
</evidence>
<accession>A0A4Q7VXF1</accession>
<dbReference type="Pfam" id="PF25680">
    <property type="entry name" value="Mom"/>
    <property type="match status" value="1"/>
</dbReference>
<evidence type="ECO:0000313" key="3">
    <source>
        <dbReference type="Proteomes" id="UP000292027"/>
    </source>
</evidence>
<gene>
    <name evidence="2" type="ORF">EV645_8241</name>
</gene>
<dbReference type="EMBL" id="SHKR01000019">
    <property type="protein sequence ID" value="RZU01411.1"/>
    <property type="molecule type" value="Genomic_DNA"/>
</dbReference>
<name>A0A4Q7VXF1_9ACTN</name>
<reference evidence="2 3" key="1">
    <citation type="journal article" date="2015" name="Stand. Genomic Sci.">
        <title>Genomic Encyclopedia of Bacterial and Archaeal Type Strains, Phase III: the genomes of soil and plant-associated and newly described type strains.</title>
        <authorList>
            <person name="Whitman W.B."/>
            <person name="Woyke T."/>
            <person name="Klenk H.P."/>
            <person name="Zhou Y."/>
            <person name="Lilburn T.G."/>
            <person name="Beck B.J."/>
            <person name="De Vos P."/>
            <person name="Vandamme P."/>
            <person name="Eisen J.A."/>
            <person name="Garrity G."/>
            <person name="Hugenholtz P."/>
            <person name="Kyrpides N.C."/>
        </authorList>
    </citation>
    <scope>NUCLEOTIDE SEQUENCE [LARGE SCALE GENOMIC DNA]</scope>
    <source>
        <strain evidence="2 3">VKM Ac-2540</strain>
    </source>
</reference>
<proteinExistence type="predicted"/>
<organism evidence="2 3">
    <name type="scientific">Kribbella rubisoli</name>
    <dbReference type="NCBI Taxonomy" id="3075929"/>
    <lineage>
        <taxon>Bacteria</taxon>
        <taxon>Bacillati</taxon>
        <taxon>Actinomycetota</taxon>
        <taxon>Actinomycetes</taxon>
        <taxon>Propionibacteriales</taxon>
        <taxon>Kribbellaceae</taxon>
        <taxon>Kribbella</taxon>
    </lineage>
</organism>
<keyword evidence="3" id="KW-1185">Reference proteome</keyword>
<protein>
    <submittedName>
        <fullName evidence="2">Uncharacterized protein</fullName>
    </submittedName>
</protein>
<dbReference type="InterPro" id="IPR057895">
    <property type="entry name" value="Mom"/>
</dbReference>